<dbReference type="AlphaFoldDB" id="A0A0K3ARP9"/>
<feature type="chain" id="PRO_5005494041" evidence="2">
    <location>
        <begin position="24"/>
        <end position="189"/>
    </location>
</feature>
<dbReference type="EMBL" id="LN871598">
    <property type="protein sequence ID" value="CTQ41130.1"/>
    <property type="molecule type" value="Genomic_DNA"/>
</dbReference>
<dbReference type="GeneID" id="24425172"/>
<dbReference type="RefSeq" id="XP_012649141.1">
    <property type="nucleotide sequence ID" value="XM_012793687.1"/>
</dbReference>
<reference evidence="3 4" key="3">
    <citation type="journal article" date="2016" name="Sci. Rep.">
        <title>Genome-wide diversity and gene expression profiling of Babesia microti isolates identify polymorphic genes that mediate host-pathogen interactions.</title>
        <authorList>
            <person name="Silva J.C."/>
            <person name="Cornillot E."/>
            <person name="McCracken C."/>
            <person name="Usmani-Brown S."/>
            <person name="Dwivedi A."/>
            <person name="Ifeonu O.O."/>
            <person name="Crabtree J."/>
            <person name="Gotia H.T."/>
            <person name="Virji A.Z."/>
            <person name="Reynes C."/>
            <person name="Colinge J."/>
            <person name="Kumar V."/>
            <person name="Lawres L."/>
            <person name="Pazzi J.E."/>
            <person name="Pablo J.V."/>
            <person name="Hung C."/>
            <person name="Brancato J."/>
            <person name="Kumari P."/>
            <person name="Orvis J."/>
            <person name="Tretina K."/>
            <person name="Chibucos M."/>
            <person name="Ott S."/>
            <person name="Sadzewicz L."/>
            <person name="Sengamalay N."/>
            <person name="Shetty A.C."/>
            <person name="Su Q."/>
            <person name="Tallon L."/>
            <person name="Fraser C.M."/>
            <person name="Frutos R."/>
            <person name="Molina D.M."/>
            <person name="Krause P.J."/>
            <person name="Ben Mamoun C."/>
        </authorList>
    </citation>
    <scope>NUCLEOTIDE SEQUENCE [LARGE SCALE GENOMIC DNA]</scope>
    <source>
        <strain evidence="3 4">RI</strain>
    </source>
</reference>
<dbReference type="KEGG" id="bmic:BMR1_03g02650"/>
<evidence type="ECO:0000313" key="3">
    <source>
        <dbReference type="EMBL" id="CTQ41130.1"/>
    </source>
</evidence>
<evidence type="ECO:0000313" key="4">
    <source>
        <dbReference type="Proteomes" id="UP000002899"/>
    </source>
</evidence>
<protein>
    <submittedName>
        <fullName evidence="3">Uncharacterized protein</fullName>
    </submittedName>
</protein>
<accession>A0A0K3ARP9</accession>
<proteinExistence type="predicted"/>
<feature type="compositionally biased region" description="Acidic residues" evidence="1">
    <location>
        <begin position="161"/>
        <end position="183"/>
    </location>
</feature>
<evidence type="ECO:0000256" key="1">
    <source>
        <dbReference type="SAM" id="MobiDB-lite"/>
    </source>
</evidence>
<sequence length="189" mass="20599">MPKHLFNILLVLSTTIVINNVLCVENSTQGSVVGNRGLGDLDFLDNKGIFGTKKAFDPNSIMDGKGMSISATSPPAVTVTPTTTLNVTPIQNPSAQDIHYDTFKQNPLDLAERKFENSVADETSGNLRRGTNVHCGTTHIAVTCANRRRKKRGSEASDGSEMVDESQQLDESQLDESQDDQLENDQQGY</sequence>
<dbReference type="VEuPathDB" id="PiroplasmaDB:BMR1_03g02650"/>
<feature type="region of interest" description="Disordered" evidence="1">
    <location>
        <begin position="146"/>
        <end position="189"/>
    </location>
</feature>
<feature type="signal peptide" evidence="2">
    <location>
        <begin position="1"/>
        <end position="23"/>
    </location>
</feature>
<organism evidence="3 4">
    <name type="scientific">Babesia microti (strain RI)</name>
    <dbReference type="NCBI Taxonomy" id="1133968"/>
    <lineage>
        <taxon>Eukaryota</taxon>
        <taxon>Sar</taxon>
        <taxon>Alveolata</taxon>
        <taxon>Apicomplexa</taxon>
        <taxon>Aconoidasida</taxon>
        <taxon>Piroplasmida</taxon>
        <taxon>Babesiidae</taxon>
        <taxon>Babesia</taxon>
    </lineage>
</organism>
<name>A0A0K3ARP9_BABMR</name>
<keyword evidence="4" id="KW-1185">Reference proteome</keyword>
<dbReference type="Proteomes" id="UP000002899">
    <property type="component" value="Chromosome III"/>
</dbReference>
<evidence type="ECO:0000256" key="2">
    <source>
        <dbReference type="SAM" id="SignalP"/>
    </source>
</evidence>
<reference evidence="3 4" key="1">
    <citation type="journal article" date="2012" name="Nucleic Acids Res.">
        <title>Sequencing of the smallest Apicomplexan genome from the human pathogen Babesia microti.</title>
        <authorList>
            <person name="Cornillot E."/>
            <person name="Hadj-Kaddour K."/>
            <person name="Dassouli A."/>
            <person name="Noel B."/>
            <person name="Ranwez V."/>
            <person name="Vacherie B."/>
            <person name="Augagneur Y."/>
            <person name="Bres V."/>
            <person name="Duclos A."/>
            <person name="Randazzo S."/>
            <person name="Carcy B."/>
            <person name="Debierre-Grockiego F."/>
            <person name="Delbecq S."/>
            <person name="Moubri-Menage K."/>
            <person name="Shams-Eldin H."/>
            <person name="Usmani-Brown S."/>
            <person name="Bringaud F."/>
            <person name="Wincker P."/>
            <person name="Vivares C.P."/>
            <person name="Schwarz R.T."/>
            <person name="Schetters T.P."/>
            <person name="Krause P.J."/>
            <person name="Gorenflot A."/>
            <person name="Berry V."/>
            <person name="Barbe V."/>
            <person name="Ben Mamoun C."/>
        </authorList>
    </citation>
    <scope>NUCLEOTIDE SEQUENCE [LARGE SCALE GENOMIC DNA]</scope>
    <source>
        <strain evidence="3 4">RI</strain>
    </source>
</reference>
<keyword evidence="2" id="KW-0732">Signal</keyword>
<reference evidence="3 4" key="2">
    <citation type="journal article" date="2013" name="PLoS ONE">
        <title>Whole genome mapping and re-organization of the nuclear and mitochondrial genomes of Babesia microti isolates.</title>
        <authorList>
            <person name="Cornillot E."/>
            <person name="Dassouli A."/>
            <person name="Garg A."/>
            <person name="Pachikara N."/>
            <person name="Randazzo S."/>
            <person name="Depoix D."/>
            <person name="Carcy B."/>
            <person name="Delbecq S."/>
            <person name="Frutos R."/>
            <person name="Silva J.C."/>
            <person name="Sutton R."/>
            <person name="Krause P.J."/>
            <person name="Mamoun C.B."/>
        </authorList>
    </citation>
    <scope>NUCLEOTIDE SEQUENCE [LARGE SCALE GENOMIC DNA]</scope>
    <source>
        <strain evidence="3 4">RI</strain>
    </source>
</reference>